<dbReference type="CDD" id="cd03214">
    <property type="entry name" value="ABC_Iron-Siderophores_B12_Hemin"/>
    <property type="match status" value="1"/>
</dbReference>
<name>A0AAF0HFZ8_9HYPH</name>
<dbReference type="GO" id="GO:0005524">
    <property type="term" value="F:ATP binding"/>
    <property type="evidence" value="ECO:0007669"/>
    <property type="project" value="UniProtKB-KW"/>
</dbReference>
<keyword evidence="3" id="KW-0813">Transport</keyword>
<organism evidence="12 13">
    <name type="scientific">Agrobacterium larrymoorei</name>
    <dbReference type="NCBI Taxonomy" id="160699"/>
    <lineage>
        <taxon>Bacteria</taxon>
        <taxon>Pseudomonadati</taxon>
        <taxon>Pseudomonadota</taxon>
        <taxon>Alphaproteobacteria</taxon>
        <taxon>Hyphomicrobiales</taxon>
        <taxon>Rhizobiaceae</taxon>
        <taxon>Rhizobium/Agrobacterium group</taxon>
        <taxon>Agrobacterium</taxon>
    </lineage>
</organism>
<evidence type="ECO:0000256" key="3">
    <source>
        <dbReference type="ARBA" id="ARBA00022448"/>
    </source>
</evidence>
<dbReference type="Gene3D" id="3.40.50.300">
    <property type="entry name" value="P-loop containing nucleotide triphosphate hydrolases"/>
    <property type="match status" value="1"/>
</dbReference>
<dbReference type="GO" id="GO:0006826">
    <property type="term" value="P:iron ion transport"/>
    <property type="evidence" value="ECO:0007669"/>
    <property type="project" value="UniProtKB-KW"/>
</dbReference>
<feature type="domain" description="ABC transporter" evidence="11">
    <location>
        <begin position="6"/>
        <end position="241"/>
    </location>
</feature>
<dbReference type="PROSITE" id="PS00211">
    <property type="entry name" value="ABC_TRANSPORTER_1"/>
    <property type="match status" value="1"/>
</dbReference>
<evidence type="ECO:0000256" key="7">
    <source>
        <dbReference type="ARBA" id="ARBA00022840"/>
    </source>
</evidence>
<comment type="similarity">
    <text evidence="2">Belongs to the ABC transporter superfamily.</text>
</comment>
<dbReference type="GO" id="GO:0005886">
    <property type="term" value="C:plasma membrane"/>
    <property type="evidence" value="ECO:0007669"/>
    <property type="project" value="UniProtKB-SubCell"/>
</dbReference>
<evidence type="ECO:0000256" key="6">
    <source>
        <dbReference type="ARBA" id="ARBA00022741"/>
    </source>
</evidence>
<dbReference type="InterPro" id="IPR027417">
    <property type="entry name" value="P-loop_NTPase"/>
</dbReference>
<dbReference type="RefSeq" id="WP_137395827.1">
    <property type="nucleotide sequence ID" value="NZ_CP124735.1"/>
</dbReference>
<dbReference type="Pfam" id="PF00005">
    <property type="entry name" value="ABC_tran"/>
    <property type="match status" value="1"/>
</dbReference>
<geneLocation type="plasmid" evidence="12 13">
    <name>pAlCFBP5477</name>
</geneLocation>
<protein>
    <submittedName>
        <fullName evidence="12">ATP-binding cassette domain-containing protein</fullName>
    </submittedName>
</protein>
<evidence type="ECO:0000256" key="8">
    <source>
        <dbReference type="ARBA" id="ARBA00023004"/>
    </source>
</evidence>
<evidence type="ECO:0000256" key="1">
    <source>
        <dbReference type="ARBA" id="ARBA00004202"/>
    </source>
</evidence>
<keyword evidence="12" id="KW-0614">Plasmid</keyword>
<evidence type="ECO:0000256" key="2">
    <source>
        <dbReference type="ARBA" id="ARBA00005417"/>
    </source>
</evidence>
<keyword evidence="8" id="KW-0408">Iron</keyword>
<dbReference type="PANTHER" id="PTHR42771:SF2">
    <property type="entry name" value="IRON(3+)-HYDROXAMATE IMPORT ATP-BINDING PROTEIN FHUC"/>
    <property type="match status" value="1"/>
</dbReference>
<sequence length="261" mass="28317">MTPAAIRTQNLSLGYDGKIVVKDMSLSISPGKFSVLIGSNGCGKSTLLKSFVRGQRRLSGDIFVSERGIETYSANALARHISMLAQVLPVPEGITVRQLIAYGRSPYNGLWGKLRGGDVSVVDEAMRKLDITSLADLNVDSLSGGQRQRAWIAMVLAQQTEIFLLDEPTTFLDISHQVELMNIARQLVASGRTVVAVLHDINMALRFADEIIVLDKGQLVGKGHPSIMATPALFADVFDIDVRVMADPVTNAPMIVLEGDR</sequence>
<dbReference type="SMART" id="SM00382">
    <property type="entry name" value="AAA"/>
    <property type="match status" value="1"/>
</dbReference>
<evidence type="ECO:0000256" key="9">
    <source>
        <dbReference type="ARBA" id="ARBA00023065"/>
    </source>
</evidence>
<evidence type="ECO:0000256" key="5">
    <source>
        <dbReference type="ARBA" id="ARBA00022496"/>
    </source>
</evidence>
<dbReference type="EMBL" id="CP124735">
    <property type="protein sequence ID" value="WHA44043.1"/>
    <property type="molecule type" value="Genomic_DNA"/>
</dbReference>
<keyword evidence="10" id="KW-0472">Membrane</keyword>
<evidence type="ECO:0000313" key="12">
    <source>
        <dbReference type="EMBL" id="WHA44043.1"/>
    </source>
</evidence>
<keyword evidence="5" id="KW-0410">Iron transport</keyword>
<comment type="subcellular location">
    <subcellularLocation>
        <location evidence="1">Cell membrane</location>
        <topology evidence="1">Peripheral membrane protein</topology>
    </subcellularLocation>
</comment>
<dbReference type="GO" id="GO:0016887">
    <property type="term" value="F:ATP hydrolysis activity"/>
    <property type="evidence" value="ECO:0007669"/>
    <property type="project" value="InterPro"/>
</dbReference>
<keyword evidence="4" id="KW-1003">Cell membrane</keyword>
<dbReference type="InterPro" id="IPR003593">
    <property type="entry name" value="AAA+_ATPase"/>
</dbReference>
<accession>A0AAF0HFZ8</accession>
<dbReference type="FunFam" id="3.40.50.300:FF:000134">
    <property type="entry name" value="Iron-enterobactin ABC transporter ATP-binding protein"/>
    <property type="match status" value="1"/>
</dbReference>
<evidence type="ECO:0000256" key="10">
    <source>
        <dbReference type="ARBA" id="ARBA00023136"/>
    </source>
</evidence>
<dbReference type="InterPro" id="IPR017871">
    <property type="entry name" value="ABC_transporter-like_CS"/>
</dbReference>
<keyword evidence="9" id="KW-0406">Ion transport</keyword>
<dbReference type="SUPFAM" id="SSF52540">
    <property type="entry name" value="P-loop containing nucleoside triphosphate hydrolases"/>
    <property type="match status" value="1"/>
</dbReference>
<dbReference type="InterPro" id="IPR051535">
    <property type="entry name" value="Siderophore_ABC-ATPase"/>
</dbReference>
<dbReference type="PANTHER" id="PTHR42771">
    <property type="entry name" value="IRON(3+)-HYDROXAMATE IMPORT ATP-BINDING PROTEIN FHUC"/>
    <property type="match status" value="1"/>
</dbReference>
<dbReference type="PROSITE" id="PS50893">
    <property type="entry name" value="ABC_TRANSPORTER_2"/>
    <property type="match status" value="1"/>
</dbReference>
<proteinExistence type="inferred from homology"/>
<evidence type="ECO:0000259" key="11">
    <source>
        <dbReference type="PROSITE" id="PS50893"/>
    </source>
</evidence>
<evidence type="ECO:0000313" key="13">
    <source>
        <dbReference type="Proteomes" id="UP000298664"/>
    </source>
</evidence>
<gene>
    <name evidence="12" type="ORF">CFBP5477_021735</name>
</gene>
<reference evidence="12" key="1">
    <citation type="submission" date="2023-05" db="EMBL/GenBank/DDBJ databases">
        <title>Complete genome sequence of Agrobacterium larrymoorei CFBP5477.</title>
        <authorList>
            <person name="Yen H.-C."/>
            <person name="Chou L."/>
            <person name="Lin Y.-C."/>
            <person name="Lai E.-M."/>
            <person name="Kuo C.-H."/>
        </authorList>
    </citation>
    <scope>NUCLEOTIDE SEQUENCE</scope>
    <source>
        <strain evidence="12">CFBP5477</strain>
        <plasmid evidence="12">pAlCFBP5477</plasmid>
    </source>
</reference>
<evidence type="ECO:0000256" key="4">
    <source>
        <dbReference type="ARBA" id="ARBA00022475"/>
    </source>
</evidence>
<dbReference type="InterPro" id="IPR003439">
    <property type="entry name" value="ABC_transporter-like_ATP-bd"/>
</dbReference>
<dbReference type="Proteomes" id="UP000298664">
    <property type="component" value="Plasmid pAlCFBP5477"/>
</dbReference>
<keyword evidence="6" id="KW-0547">Nucleotide-binding</keyword>
<dbReference type="AlphaFoldDB" id="A0AAF0HFZ8"/>
<keyword evidence="7 12" id="KW-0067">ATP-binding</keyword>